<dbReference type="HOGENOM" id="CLU_1036694_0_0_2"/>
<dbReference type="AlphaFoldDB" id="D7EAF6"/>
<proteinExistence type="predicted"/>
<sequence length="268" mass="30142">MGNENRDFVIERLEKQVADKEQEIKKIKDSLKDSIIEEIHQELDINNLENNGSTENVEELEKRVSKIEDKVKELGKTLEGMMEELLDQKSILKNLENQSQTPTSNGYESGNSSNTKSLDSNGIDSGYAGFSGETSGSKISEYTKKFTGRKDQNIDESASGSYTQIQEIDTIQPQEQQENENNVSVEPEYIIAESGEKNHKKNPTMENSSEYIIAESGEKGSSKKGRPKRKSNEYIVADGDDSSTHNPEPEEKVEHREDEDAEIITNDK</sequence>
<dbReference type="Proteomes" id="UP000000391">
    <property type="component" value="Chromosome"/>
</dbReference>
<organism evidence="2 3">
    <name type="scientific">Methanohalobium evestigatum (strain ATCC BAA-1072 / DSM 3721 / NBRC 107634 / OCM 161 / Z-7303)</name>
    <dbReference type="NCBI Taxonomy" id="644295"/>
    <lineage>
        <taxon>Archaea</taxon>
        <taxon>Methanobacteriati</taxon>
        <taxon>Methanobacteriota</taxon>
        <taxon>Stenosarchaea group</taxon>
        <taxon>Methanomicrobia</taxon>
        <taxon>Methanosarcinales</taxon>
        <taxon>Methanosarcinaceae</taxon>
        <taxon>Methanohalobium</taxon>
    </lineage>
</organism>
<dbReference type="KEGG" id="mev:Metev_2128"/>
<name>D7EAF6_METEZ</name>
<dbReference type="EMBL" id="CP002069">
    <property type="protein sequence ID" value="ADI74955.1"/>
    <property type="molecule type" value="Genomic_DNA"/>
</dbReference>
<evidence type="ECO:0000313" key="3">
    <source>
        <dbReference type="Proteomes" id="UP000000391"/>
    </source>
</evidence>
<feature type="compositionally biased region" description="Polar residues" evidence="1">
    <location>
        <begin position="155"/>
        <end position="173"/>
    </location>
</feature>
<feature type="compositionally biased region" description="Basic and acidic residues" evidence="1">
    <location>
        <begin position="141"/>
        <end position="153"/>
    </location>
</feature>
<keyword evidence="3" id="KW-1185">Reference proteome</keyword>
<feature type="compositionally biased region" description="Basic and acidic residues" evidence="1">
    <location>
        <begin position="247"/>
        <end position="258"/>
    </location>
</feature>
<dbReference type="GeneID" id="9347789"/>
<dbReference type="STRING" id="644295.Metev_2128"/>
<feature type="region of interest" description="Disordered" evidence="1">
    <location>
        <begin position="89"/>
        <end position="268"/>
    </location>
</feature>
<feature type="compositionally biased region" description="Polar residues" evidence="1">
    <location>
        <begin position="95"/>
        <end position="123"/>
    </location>
</feature>
<evidence type="ECO:0000256" key="1">
    <source>
        <dbReference type="SAM" id="MobiDB-lite"/>
    </source>
</evidence>
<reference evidence="2 3" key="1">
    <citation type="submission" date="2010-06" db="EMBL/GenBank/DDBJ databases">
        <title>Complete sequence chromosome of Methanohalobium evestigatum Z-7303.</title>
        <authorList>
            <consortium name="US DOE Joint Genome Institute"/>
            <person name="Lucas S."/>
            <person name="Copeland A."/>
            <person name="Lapidus A."/>
            <person name="Cheng J.-F."/>
            <person name="Bruce D."/>
            <person name="Goodwin L."/>
            <person name="Pitluck S."/>
            <person name="Saunders E."/>
            <person name="Detter J.C."/>
            <person name="Han C."/>
            <person name="Tapia R."/>
            <person name="Land M."/>
            <person name="Hauser L."/>
            <person name="Kyrpides N."/>
            <person name="Mikhailova N."/>
            <person name="Sieprawska-Lupa M."/>
            <person name="Whitman W.B."/>
            <person name="Anderson I."/>
            <person name="Woyke T."/>
        </authorList>
    </citation>
    <scope>NUCLEOTIDE SEQUENCE [LARGE SCALE GENOMIC DNA]</scope>
    <source>
        <strain evidence="3">ATCC BAA-1072 / DSM 3721 / NBRC 107634 / OCM 161 / Z-7303</strain>
    </source>
</reference>
<gene>
    <name evidence="2" type="ordered locus">Metev_2128</name>
</gene>
<evidence type="ECO:0000313" key="2">
    <source>
        <dbReference type="EMBL" id="ADI74955.1"/>
    </source>
</evidence>
<dbReference type="OrthoDB" id="121724at2157"/>
<protein>
    <submittedName>
        <fullName evidence="2">Uncharacterized protein</fullName>
    </submittedName>
</protein>
<accession>D7EAF6</accession>
<dbReference type="RefSeq" id="WP_013195520.1">
    <property type="nucleotide sequence ID" value="NC_014253.1"/>
</dbReference>